<name>A0A4S2MKT3_9PEZI</name>
<evidence type="ECO:0000313" key="2">
    <source>
        <dbReference type="EMBL" id="TGZ77475.1"/>
    </source>
</evidence>
<feature type="region of interest" description="Disordered" evidence="1">
    <location>
        <begin position="81"/>
        <end position="103"/>
    </location>
</feature>
<dbReference type="InParanoid" id="A0A4S2MKT3"/>
<dbReference type="Proteomes" id="UP000298138">
    <property type="component" value="Unassembled WGS sequence"/>
</dbReference>
<sequence length="103" mass="11522">MSGPEWRPRRYFVVDRCSGLSLKNRRRKSGRVFGGVWIGAADAQEQGLEEAARKLVWGRWVVDGVLWWASGVVAIVRSGEKQGRAGHSPDRSRRADGIICGTW</sequence>
<evidence type="ECO:0000256" key="1">
    <source>
        <dbReference type="SAM" id="MobiDB-lite"/>
    </source>
</evidence>
<accession>A0A4S2MKT3</accession>
<gene>
    <name evidence="2" type="ORF">EX30DRAFT_200989</name>
</gene>
<dbReference type="EMBL" id="ML220153">
    <property type="protein sequence ID" value="TGZ77475.1"/>
    <property type="molecule type" value="Genomic_DNA"/>
</dbReference>
<feature type="compositionally biased region" description="Basic and acidic residues" evidence="1">
    <location>
        <begin position="81"/>
        <end position="96"/>
    </location>
</feature>
<proteinExistence type="predicted"/>
<organism evidence="2 3">
    <name type="scientific">Ascodesmis nigricans</name>
    <dbReference type="NCBI Taxonomy" id="341454"/>
    <lineage>
        <taxon>Eukaryota</taxon>
        <taxon>Fungi</taxon>
        <taxon>Dikarya</taxon>
        <taxon>Ascomycota</taxon>
        <taxon>Pezizomycotina</taxon>
        <taxon>Pezizomycetes</taxon>
        <taxon>Pezizales</taxon>
        <taxon>Ascodesmidaceae</taxon>
        <taxon>Ascodesmis</taxon>
    </lineage>
</organism>
<keyword evidence="3" id="KW-1185">Reference proteome</keyword>
<evidence type="ECO:0000313" key="3">
    <source>
        <dbReference type="Proteomes" id="UP000298138"/>
    </source>
</evidence>
<protein>
    <submittedName>
        <fullName evidence="2">Uncharacterized protein</fullName>
    </submittedName>
</protein>
<dbReference type="AlphaFoldDB" id="A0A4S2MKT3"/>
<reference evidence="2 3" key="1">
    <citation type="submission" date="2019-04" db="EMBL/GenBank/DDBJ databases">
        <title>Comparative genomics and transcriptomics to analyze fruiting body development in filamentous ascomycetes.</title>
        <authorList>
            <consortium name="DOE Joint Genome Institute"/>
            <person name="Lutkenhaus R."/>
            <person name="Traeger S."/>
            <person name="Breuer J."/>
            <person name="Kuo A."/>
            <person name="Lipzen A."/>
            <person name="Pangilinan J."/>
            <person name="Dilworth D."/>
            <person name="Sandor L."/>
            <person name="Poggeler S."/>
            <person name="Barry K."/>
            <person name="Grigoriev I.V."/>
            <person name="Nowrousian M."/>
        </authorList>
    </citation>
    <scope>NUCLEOTIDE SEQUENCE [LARGE SCALE GENOMIC DNA]</scope>
    <source>
        <strain evidence="2 3">CBS 389.68</strain>
    </source>
</reference>